<gene>
    <name evidence="6" type="ORF">Cri9333_0021</name>
</gene>
<feature type="domain" description="Methyl-accepting transducer" evidence="5">
    <location>
        <begin position="221"/>
        <end position="486"/>
    </location>
</feature>
<keyword evidence="4" id="KW-0472">Membrane</keyword>
<dbReference type="PANTHER" id="PTHR32089:SF112">
    <property type="entry name" value="LYSOZYME-LIKE PROTEIN-RELATED"/>
    <property type="match status" value="1"/>
</dbReference>
<dbReference type="InterPro" id="IPR004090">
    <property type="entry name" value="Chemotax_Me-accpt_rcpt"/>
</dbReference>
<evidence type="ECO:0000259" key="5">
    <source>
        <dbReference type="PROSITE" id="PS50111"/>
    </source>
</evidence>
<dbReference type="PANTHER" id="PTHR32089">
    <property type="entry name" value="METHYL-ACCEPTING CHEMOTAXIS PROTEIN MCPB"/>
    <property type="match status" value="1"/>
</dbReference>
<evidence type="ECO:0000313" key="6">
    <source>
        <dbReference type="EMBL" id="AFZ11026.1"/>
    </source>
</evidence>
<evidence type="ECO:0000256" key="3">
    <source>
        <dbReference type="PROSITE-ProRule" id="PRU00284"/>
    </source>
</evidence>
<dbReference type="GO" id="GO:0006935">
    <property type="term" value="P:chemotaxis"/>
    <property type="evidence" value="ECO:0007669"/>
    <property type="project" value="InterPro"/>
</dbReference>
<dbReference type="SUPFAM" id="SSF58104">
    <property type="entry name" value="Methyl-accepting chemotaxis protein (MCP) signaling domain"/>
    <property type="match status" value="1"/>
</dbReference>
<reference evidence="6 7" key="1">
    <citation type="submission" date="2012-06" db="EMBL/GenBank/DDBJ databases">
        <title>Finished chromosome of genome of Crinalium epipsammum PCC 9333.</title>
        <authorList>
            <consortium name="US DOE Joint Genome Institute"/>
            <person name="Gugger M."/>
            <person name="Coursin T."/>
            <person name="Rippka R."/>
            <person name="Tandeau De Marsac N."/>
            <person name="Huntemann M."/>
            <person name="Wei C.-L."/>
            <person name="Han J."/>
            <person name="Detter J.C."/>
            <person name="Han C."/>
            <person name="Tapia R."/>
            <person name="Davenport K."/>
            <person name="Daligault H."/>
            <person name="Erkkila T."/>
            <person name="Gu W."/>
            <person name="Munk A.C.C."/>
            <person name="Teshima H."/>
            <person name="Xu Y."/>
            <person name="Chain P."/>
            <person name="Chen A."/>
            <person name="Krypides N."/>
            <person name="Mavromatis K."/>
            <person name="Markowitz V."/>
            <person name="Szeto E."/>
            <person name="Ivanova N."/>
            <person name="Mikhailova N."/>
            <person name="Ovchinnikova G."/>
            <person name="Pagani I."/>
            <person name="Pati A."/>
            <person name="Goodwin L."/>
            <person name="Peters L."/>
            <person name="Pitluck S."/>
            <person name="Woyke T."/>
            <person name="Kerfeld C."/>
        </authorList>
    </citation>
    <scope>NUCLEOTIDE SEQUENCE [LARGE SCALE GENOMIC DNA]</scope>
    <source>
        <strain evidence="6 7">PCC 9333</strain>
    </source>
</reference>
<dbReference type="GO" id="GO:0004888">
    <property type="term" value="F:transmembrane signaling receptor activity"/>
    <property type="evidence" value="ECO:0007669"/>
    <property type="project" value="InterPro"/>
</dbReference>
<dbReference type="RefSeq" id="WP_015201170.1">
    <property type="nucleotide sequence ID" value="NC_019753.1"/>
</dbReference>
<dbReference type="AlphaFoldDB" id="K9VSZ1"/>
<dbReference type="PATRIC" id="fig|1173022.3.peg.23"/>
<dbReference type="Gene3D" id="1.10.287.950">
    <property type="entry name" value="Methyl-accepting chemotaxis protein"/>
    <property type="match status" value="1"/>
</dbReference>
<dbReference type="KEGG" id="cep:Cri9333_0021"/>
<dbReference type="GO" id="GO:0016020">
    <property type="term" value="C:membrane"/>
    <property type="evidence" value="ECO:0007669"/>
    <property type="project" value="InterPro"/>
</dbReference>
<accession>K9VSZ1</accession>
<protein>
    <submittedName>
        <fullName evidence="6">Methyl-accepting chemotaxis sensory transducer</fullName>
    </submittedName>
</protein>
<feature type="transmembrane region" description="Helical" evidence="4">
    <location>
        <begin position="186"/>
        <end position="207"/>
    </location>
</feature>
<dbReference type="eggNOG" id="COG0840">
    <property type="taxonomic scope" value="Bacteria"/>
</dbReference>
<dbReference type="HOGENOM" id="CLU_000445_107_27_3"/>
<evidence type="ECO:0000256" key="1">
    <source>
        <dbReference type="ARBA" id="ARBA00023224"/>
    </source>
</evidence>
<organism evidence="6 7">
    <name type="scientific">Crinalium epipsammum PCC 9333</name>
    <dbReference type="NCBI Taxonomy" id="1173022"/>
    <lineage>
        <taxon>Bacteria</taxon>
        <taxon>Bacillati</taxon>
        <taxon>Cyanobacteriota</taxon>
        <taxon>Cyanophyceae</taxon>
        <taxon>Gomontiellales</taxon>
        <taxon>Gomontiellaceae</taxon>
        <taxon>Crinalium</taxon>
    </lineage>
</organism>
<dbReference type="InterPro" id="IPR004089">
    <property type="entry name" value="MCPsignal_dom"/>
</dbReference>
<keyword evidence="4" id="KW-0812">Transmembrane</keyword>
<feature type="transmembrane region" description="Helical" evidence="4">
    <location>
        <begin position="20"/>
        <end position="39"/>
    </location>
</feature>
<keyword evidence="4" id="KW-1133">Transmembrane helix</keyword>
<sequence length="517" mass="55442">MVNLTPRNTKSSGLSRVKVLLIPLALTVTLLGGIGWYIWDSSQTAKKIRIRDNRIIELSGDLKYWDEALVMSARMAAATGDKSWEQRYRSFEPKVGAAVKEGTQLLPNIFRSEAMIKADAAAAILFDIENRALKLVQQGKRPEAAALLASPQYRQQQQIYSQALQQTLAAMKSYVQASLQAEARRATVAVVIVILALLMLLIAWASVLRTLLRYIHAINEAGASLSSTSSEMAATVEQQERTAAQQAVAVSEVTATMDELGASSRQAAEQAESAAASTHQMLNLAESSASGARQVLNLAEGGTKSVEETLDGMSTLKEKVLAIADQIMHLSEQTNQIGNITRLVTDIANQTNMLSLNAAVEAARAGENGKGFAVVASEIRKLADQSKKSAEKIHTLISDIQNAINVTVMVTEEGKKNAEAGIKLSQETASAFSSMTQAINDVVLKNQEISLTSINDVAAISQQISLTSKQQAVAIQQVVEAMNNINQGATQTASGLVQTKIGSQQLNKTALELKALA</sequence>
<dbReference type="PRINTS" id="PR00260">
    <property type="entry name" value="CHEMTRNSDUCR"/>
</dbReference>
<evidence type="ECO:0000256" key="4">
    <source>
        <dbReference type="SAM" id="Phobius"/>
    </source>
</evidence>
<dbReference type="Proteomes" id="UP000010472">
    <property type="component" value="Chromosome"/>
</dbReference>
<keyword evidence="7" id="KW-1185">Reference proteome</keyword>
<dbReference type="STRING" id="1173022.Cri9333_0021"/>
<dbReference type="Pfam" id="PF00015">
    <property type="entry name" value="MCPsignal"/>
    <property type="match status" value="1"/>
</dbReference>
<keyword evidence="1 3" id="KW-0807">Transducer</keyword>
<proteinExistence type="inferred from homology"/>
<dbReference type="PROSITE" id="PS50111">
    <property type="entry name" value="CHEMOTAXIS_TRANSDUC_2"/>
    <property type="match status" value="1"/>
</dbReference>
<dbReference type="SMART" id="SM00283">
    <property type="entry name" value="MA"/>
    <property type="match status" value="1"/>
</dbReference>
<dbReference type="EMBL" id="CP003620">
    <property type="protein sequence ID" value="AFZ11026.1"/>
    <property type="molecule type" value="Genomic_DNA"/>
</dbReference>
<comment type="similarity">
    <text evidence="2">Belongs to the methyl-accepting chemotaxis (MCP) protein family.</text>
</comment>
<dbReference type="GO" id="GO:0007165">
    <property type="term" value="P:signal transduction"/>
    <property type="evidence" value="ECO:0007669"/>
    <property type="project" value="UniProtKB-KW"/>
</dbReference>
<evidence type="ECO:0000256" key="2">
    <source>
        <dbReference type="ARBA" id="ARBA00029447"/>
    </source>
</evidence>
<name>K9VSZ1_9CYAN</name>
<evidence type="ECO:0000313" key="7">
    <source>
        <dbReference type="Proteomes" id="UP000010472"/>
    </source>
</evidence>